<dbReference type="GO" id="GO:0022857">
    <property type="term" value="F:transmembrane transporter activity"/>
    <property type="evidence" value="ECO:0007669"/>
    <property type="project" value="InterPro"/>
</dbReference>
<feature type="region of interest" description="Disordered" evidence="6">
    <location>
        <begin position="1"/>
        <end position="26"/>
    </location>
</feature>
<protein>
    <submittedName>
        <fullName evidence="9">Major facilitator superfamily domain-containing protein</fullName>
    </submittedName>
</protein>
<dbReference type="Gene3D" id="1.20.1250.20">
    <property type="entry name" value="MFS general substrate transporter like domains"/>
    <property type="match status" value="1"/>
</dbReference>
<evidence type="ECO:0000256" key="2">
    <source>
        <dbReference type="ARBA" id="ARBA00022692"/>
    </source>
</evidence>
<evidence type="ECO:0000256" key="7">
    <source>
        <dbReference type="SAM" id="Phobius"/>
    </source>
</evidence>
<keyword evidence="3 7" id="KW-1133">Transmembrane helix</keyword>
<feature type="transmembrane region" description="Helical" evidence="7">
    <location>
        <begin position="435"/>
        <end position="461"/>
    </location>
</feature>
<feature type="domain" description="Major facilitator superfamily (MFS) profile" evidence="8">
    <location>
        <begin position="68"/>
        <end position="528"/>
    </location>
</feature>
<feature type="transmembrane region" description="Helical" evidence="7">
    <location>
        <begin position="141"/>
        <end position="158"/>
    </location>
</feature>
<evidence type="ECO:0000256" key="3">
    <source>
        <dbReference type="ARBA" id="ARBA00022989"/>
    </source>
</evidence>
<dbReference type="InterPro" id="IPR036259">
    <property type="entry name" value="MFS_trans_sf"/>
</dbReference>
<keyword evidence="2 7" id="KW-0812">Transmembrane</keyword>
<dbReference type="InterPro" id="IPR020846">
    <property type="entry name" value="MFS_dom"/>
</dbReference>
<evidence type="ECO:0000256" key="6">
    <source>
        <dbReference type="SAM" id="MobiDB-lite"/>
    </source>
</evidence>
<feature type="transmembrane region" description="Helical" evidence="7">
    <location>
        <begin position="408"/>
        <end position="429"/>
    </location>
</feature>
<feature type="transmembrane region" description="Helical" evidence="7">
    <location>
        <begin position="205"/>
        <end position="223"/>
    </location>
</feature>
<accession>A0A9P8W483</accession>
<feature type="transmembrane region" description="Helical" evidence="7">
    <location>
        <begin position="363"/>
        <end position="387"/>
    </location>
</feature>
<sequence>MSILENSMASEVAGPVDQTTRNRKHTLGNVRLRDKDTNALILIPTPSRDPNDPLNWPQWRKYYTAGLVCLAMTMSNFLSGGPSIAIVSTALDFFPDAAANGTLVSSAIPKVAYFFTTTSLLMGVGCFFWVPMTNKFGRRPVYLASYLLYFAVALWLIFDKSYAGFLTGRILMGFGAGAAETIAPISIADIFFLHERGAIMSFYNCALSVGVALGMVISGLITIDHGWRTIYLVSAVLVGFVLVLIFLTFPETSYHRQQKGRDGSIISITLQDDKDSTSRSCNEELGQLSAIPQKKTMRETLAVWNGCLTSESLLKLFIRPFLLIALPPVLWAALVQSVTIGFLVAVSSNIGAAFETAYGFEAYQSGLCFVAAIIGSLLGIPAGGHLGDKVADYLTKRNGGIREPEMRLPVIVLAMITTPLALVLYGVGIQHQLHWIVPTIGLGLLNFSITQAASVSLVYVIDSYRPVAGEVSLAVLGFKSMFGFLLSFYTNPWINVSGYQNAFGAMAGIAAAVLVCWIPLYVWGKHIRHVTWHWPLVSYVYWDDDREVGE</sequence>
<reference evidence="9 10" key="1">
    <citation type="journal article" date="2021" name="Nat. Commun.">
        <title>Genetic determinants of endophytism in the Arabidopsis root mycobiome.</title>
        <authorList>
            <person name="Mesny F."/>
            <person name="Miyauchi S."/>
            <person name="Thiergart T."/>
            <person name="Pickel B."/>
            <person name="Atanasova L."/>
            <person name="Karlsson M."/>
            <person name="Huettel B."/>
            <person name="Barry K.W."/>
            <person name="Haridas S."/>
            <person name="Chen C."/>
            <person name="Bauer D."/>
            <person name="Andreopoulos W."/>
            <person name="Pangilinan J."/>
            <person name="LaButti K."/>
            <person name="Riley R."/>
            <person name="Lipzen A."/>
            <person name="Clum A."/>
            <person name="Drula E."/>
            <person name="Henrissat B."/>
            <person name="Kohler A."/>
            <person name="Grigoriev I.V."/>
            <person name="Martin F.M."/>
            <person name="Hacquard S."/>
        </authorList>
    </citation>
    <scope>NUCLEOTIDE SEQUENCE [LARGE SCALE GENOMIC DNA]</scope>
    <source>
        <strain evidence="9 10">MPI-CAGE-CH-0241</strain>
    </source>
</reference>
<feature type="transmembrane region" description="Helical" evidence="7">
    <location>
        <begin position="62"/>
        <end position="91"/>
    </location>
</feature>
<organism evidence="9 10">
    <name type="scientific">Thelonectria olida</name>
    <dbReference type="NCBI Taxonomy" id="1576542"/>
    <lineage>
        <taxon>Eukaryota</taxon>
        <taxon>Fungi</taxon>
        <taxon>Dikarya</taxon>
        <taxon>Ascomycota</taxon>
        <taxon>Pezizomycotina</taxon>
        <taxon>Sordariomycetes</taxon>
        <taxon>Hypocreomycetidae</taxon>
        <taxon>Hypocreales</taxon>
        <taxon>Nectriaceae</taxon>
        <taxon>Thelonectria</taxon>
    </lineage>
</organism>
<evidence type="ECO:0000256" key="5">
    <source>
        <dbReference type="ARBA" id="ARBA00023180"/>
    </source>
</evidence>
<feature type="transmembrane region" description="Helical" evidence="7">
    <location>
        <begin position="473"/>
        <end position="490"/>
    </location>
</feature>
<dbReference type="PANTHER" id="PTHR23502:SF34">
    <property type="entry name" value="PROTEIN HOL1"/>
    <property type="match status" value="1"/>
</dbReference>
<dbReference type="SUPFAM" id="SSF103473">
    <property type="entry name" value="MFS general substrate transporter"/>
    <property type="match status" value="1"/>
</dbReference>
<gene>
    <name evidence="9" type="ORF">B0T10DRAFT_59516</name>
</gene>
<dbReference type="Proteomes" id="UP000777438">
    <property type="component" value="Unassembled WGS sequence"/>
</dbReference>
<feature type="transmembrane region" description="Helical" evidence="7">
    <location>
        <begin position="502"/>
        <end position="523"/>
    </location>
</feature>
<evidence type="ECO:0000313" key="9">
    <source>
        <dbReference type="EMBL" id="KAH6888685.1"/>
    </source>
</evidence>
<feature type="transmembrane region" description="Helical" evidence="7">
    <location>
        <begin position="111"/>
        <end position="129"/>
    </location>
</feature>
<keyword evidence="4 7" id="KW-0472">Membrane</keyword>
<dbReference type="PROSITE" id="PS50850">
    <property type="entry name" value="MFS"/>
    <property type="match status" value="1"/>
</dbReference>
<proteinExistence type="predicted"/>
<dbReference type="AlphaFoldDB" id="A0A9P8W483"/>
<keyword evidence="5" id="KW-0325">Glycoprotein</keyword>
<feature type="transmembrane region" description="Helical" evidence="7">
    <location>
        <begin position="170"/>
        <end position="193"/>
    </location>
</feature>
<name>A0A9P8W483_9HYPO</name>
<evidence type="ECO:0000313" key="10">
    <source>
        <dbReference type="Proteomes" id="UP000777438"/>
    </source>
</evidence>
<dbReference type="OrthoDB" id="2585655at2759"/>
<dbReference type="InterPro" id="IPR011701">
    <property type="entry name" value="MFS"/>
</dbReference>
<evidence type="ECO:0000256" key="1">
    <source>
        <dbReference type="ARBA" id="ARBA00004141"/>
    </source>
</evidence>
<feature type="transmembrane region" description="Helical" evidence="7">
    <location>
        <begin position="229"/>
        <end position="249"/>
    </location>
</feature>
<keyword evidence="10" id="KW-1185">Reference proteome</keyword>
<dbReference type="PANTHER" id="PTHR23502">
    <property type="entry name" value="MAJOR FACILITATOR SUPERFAMILY"/>
    <property type="match status" value="1"/>
</dbReference>
<dbReference type="EMBL" id="JAGPYM010000012">
    <property type="protein sequence ID" value="KAH6888685.1"/>
    <property type="molecule type" value="Genomic_DNA"/>
</dbReference>
<comment type="caution">
    <text evidence="9">The sequence shown here is derived from an EMBL/GenBank/DDBJ whole genome shotgun (WGS) entry which is preliminary data.</text>
</comment>
<evidence type="ECO:0000256" key="4">
    <source>
        <dbReference type="ARBA" id="ARBA00023136"/>
    </source>
</evidence>
<dbReference type="GO" id="GO:0005886">
    <property type="term" value="C:plasma membrane"/>
    <property type="evidence" value="ECO:0007669"/>
    <property type="project" value="TreeGrafter"/>
</dbReference>
<comment type="subcellular location">
    <subcellularLocation>
        <location evidence="1">Membrane</location>
        <topology evidence="1">Multi-pass membrane protein</topology>
    </subcellularLocation>
</comment>
<evidence type="ECO:0000259" key="8">
    <source>
        <dbReference type="PROSITE" id="PS50850"/>
    </source>
</evidence>
<feature type="transmembrane region" description="Helical" evidence="7">
    <location>
        <begin position="321"/>
        <end position="343"/>
    </location>
</feature>
<dbReference type="Pfam" id="PF07690">
    <property type="entry name" value="MFS_1"/>
    <property type="match status" value="1"/>
</dbReference>